<proteinExistence type="predicted"/>
<sequence>MCRNEEEAERAKGREGGGGQQLVSQLGFIPQPTFGDCPWSGKVFASRGTSQGVRFAMRICAIRKVL</sequence>
<protein>
    <submittedName>
        <fullName evidence="2">Uncharacterized protein</fullName>
    </submittedName>
</protein>
<accession>A0A5B7GYY1</accession>
<evidence type="ECO:0000313" key="3">
    <source>
        <dbReference type="Proteomes" id="UP000324222"/>
    </source>
</evidence>
<organism evidence="2 3">
    <name type="scientific">Portunus trituberculatus</name>
    <name type="common">Swimming crab</name>
    <name type="synonym">Neptunus trituberculatus</name>
    <dbReference type="NCBI Taxonomy" id="210409"/>
    <lineage>
        <taxon>Eukaryota</taxon>
        <taxon>Metazoa</taxon>
        <taxon>Ecdysozoa</taxon>
        <taxon>Arthropoda</taxon>
        <taxon>Crustacea</taxon>
        <taxon>Multicrustacea</taxon>
        <taxon>Malacostraca</taxon>
        <taxon>Eumalacostraca</taxon>
        <taxon>Eucarida</taxon>
        <taxon>Decapoda</taxon>
        <taxon>Pleocyemata</taxon>
        <taxon>Brachyura</taxon>
        <taxon>Eubrachyura</taxon>
        <taxon>Portunoidea</taxon>
        <taxon>Portunidae</taxon>
        <taxon>Portuninae</taxon>
        <taxon>Portunus</taxon>
    </lineage>
</organism>
<dbReference type="Proteomes" id="UP000324222">
    <property type="component" value="Unassembled WGS sequence"/>
</dbReference>
<evidence type="ECO:0000313" key="2">
    <source>
        <dbReference type="EMBL" id="MPC62277.1"/>
    </source>
</evidence>
<comment type="caution">
    <text evidence="2">The sequence shown here is derived from an EMBL/GenBank/DDBJ whole genome shotgun (WGS) entry which is preliminary data.</text>
</comment>
<dbReference type="EMBL" id="VSRR010019484">
    <property type="protein sequence ID" value="MPC62277.1"/>
    <property type="molecule type" value="Genomic_DNA"/>
</dbReference>
<reference evidence="2 3" key="1">
    <citation type="submission" date="2019-05" db="EMBL/GenBank/DDBJ databases">
        <title>Another draft genome of Portunus trituberculatus and its Hox gene families provides insights of decapod evolution.</title>
        <authorList>
            <person name="Jeong J.-H."/>
            <person name="Song I."/>
            <person name="Kim S."/>
            <person name="Choi T."/>
            <person name="Kim D."/>
            <person name="Ryu S."/>
            <person name="Kim W."/>
        </authorList>
    </citation>
    <scope>NUCLEOTIDE SEQUENCE [LARGE SCALE GENOMIC DNA]</scope>
    <source>
        <tissue evidence="2">Muscle</tissue>
    </source>
</reference>
<gene>
    <name evidence="2" type="ORF">E2C01_056359</name>
</gene>
<evidence type="ECO:0000256" key="1">
    <source>
        <dbReference type="SAM" id="MobiDB-lite"/>
    </source>
</evidence>
<keyword evidence="3" id="KW-1185">Reference proteome</keyword>
<dbReference type="AlphaFoldDB" id="A0A5B7GYY1"/>
<feature type="region of interest" description="Disordered" evidence="1">
    <location>
        <begin position="1"/>
        <end position="22"/>
    </location>
</feature>
<name>A0A5B7GYY1_PORTR</name>